<dbReference type="EMBL" id="KZ107856">
    <property type="protein sequence ID" value="OSS44854.1"/>
    <property type="molecule type" value="Genomic_DNA"/>
</dbReference>
<dbReference type="InterPro" id="IPR000537">
    <property type="entry name" value="UbiA_prenyltransferase"/>
</dbReference>
<evidence type="ECO:0000256" key="3">
    <source>
        <dbReference type="ARBA" id="ARBA00022989"/>
    </source>
</evidence>
<proteinExistence type="predicted"/>
<reference evidence="6 7" key="1">
    <citation type="journal article" date="2017" name="Genome Announc.">
        <title>Genome sequence of the saprophytic ascomycete Epicoccum nigrum ICMP 19927 strain isolated from New Zealand.</title>
        <authorList>
            <person name="Fokin M."/>
            <person name="Fleetwood D."/>
            <person name="Weir B.S."/>
            <person name="Villas-Boas S.G."/>
        </authorList>
    </citation>
    <scope>NUCLEOTIDE SEQUENCE [LARGE SCALE GENOMIC DNA]</scope>
    <source>
        <strain evidence="6 7">ICMP 19927</strain>
    </source>
</reference>
<feature type="transmembrane region" description="Helical" evidence="5">
    <location>
        <begin position="352"/>
        <end position="371"/>
    </location>
</feature>
<feature type="transmembrane region" description="Helical" evidence="5">
    <location>
        <begin position="185"/>
        <end position="206"/>
    </location>
</feature>
<gene>
    <name evidence="6" type="ORF">B5807_10729</name>
</gene>
<sequence length="396" mass="43741">MTKYRPKPVKKVAPEGPQIWYRQHEESDKTHQPSLLSRGSKVLDGVVDAAIHPYVLSRAWEVLHGLVDAVLRSDVKPDVKLLYLFTCDQILDTVIPGTFFGILGALSGPVLHLPSQPWLSVLARAPAAALWLWFVILQFCVQNQRSPGSVTEDSINKPWRPIPSGRMTAGDAEKLLTVTHFVAGAYSYALGVLPIFLIYVCLITAYNDFGASNKSGIVRNLFCGAGFSCYFGGALSIAIGPDVAMSFAAWKWTLTVTFGILATTIQTQEFRDEAGDQARGRRTLVTELGRKAALWTVLVTVPFWSLYAPLGVFPAGWLNALLPTTLGSALLATALQAFLSNDNKLDRRMYKIWCLWMVGFCPLPFLARILAHRGGLSNTGSLQSADEIHFWRIIYR</sequence>
<evidence type="ECO:0000256" key="4">
    <source>
        <dbReference type="ARBA" id="ARBA00023136"/>
    </source>
</evidence>
<organism evidence="6 7">
    <name type="scientific">Epicoccum nigrum</name>
    <name type="common">Soil fungus</name>
    <name type="synonym">Epicoccum purpurascens</name>
    <dbReference type="NCBI Taxonomy" id="105696"/>
    <lineage>
        <taxon>Eukaryota</taxon>
        <taxon>Fungi</taxon>
        <taxon>Dikarya</taxon>
        <taxon>Ascomycota</taxon>
        <taxon>Pezizomycotina</taxon>
        <taxon>Dothideomycetes</taxon>
        <taxon>Pleosporomycetidae</taxon>
        <taxon>Pleosporales</taxon>
        <taxon>Pleosporineae</taxon>
        <taxon>Didymellaceae</taxon>
        <taxon>Epicoccum</taxon>
    </lineage>
</organism>
<keyword evidence="4 5" id="KW-0472">Membrane</keyword>
<dbReference type="GO" id="GO:0016020">
    <property type="term" value="C:membrane"/>
    <property type="evidence" value="ECO:0007669"/>
    <property type="project" value="UniProtKB-SubCell"/>
</dbReference>
<evidence type="ECO:0000313" key="6">
    <source>
        <dbReference type="EMBL" id="OSS44854.1"/>
    </source>
</evidence>
<dbReference type="OMA" id="SHIAMAN"/>
<accession>A0A1Y2LLJ9</accession>
<protein>
    <submittedName>
        <fullName evidence="6">Uncharacterized protein</fullName>
    </submittedName>
</protein>
<dbReference type="PANTHER" id="PTHR42723:SF1">
    <property type="entry name" value="CHLOROPHYLL SYNTHASE, CHLOROPLASTIC"/>
    <property type="match status" value="1"/>
</dbReference>
<feature type="transmembrane region" description="Helical" evidence="5">
    <location>
        <begin position="218"/>
        <end position="240"/>
    </location>
</feature>
<comment type="subcellular location">
    <subcellularLocation>
        <location evidence="1">Membrane</location>
        <topology evidence="1">Multi-pass membrane protein</topology>
    </subcellularLocation>
</comment>
<dbReference type="Pfam" id="PF01040">
    <property type="entry name" value="UbiA"/>
    <property type="match status" value="1"/>
</dbReference>
<evidence type="ECO:0000256" key="2">
    <source>
        <dbReference type="ARBA" id="ARBA00022692"/>
    </source>
</evidence>
<feature type="transmembrane region" description="Helical" evidence="5">
    <location>
        <begin position="316"/>
        <end position="340"/>
    </location>
</feature>
<dbReference type="InterPro" id="IPR050475">
    <property type="entry name" value="Prenyltransferase_related"/>
</dbReference>
<feature type="transmembrane region" description="Helical" evidence="5">
    <location>
        <begin position="121"/>
        <end position="139"/>
    </location>
</feature>
<name>A0A1Y2LLJ9_EPING</name>
<dbReference type="PANTHER" id="PTHR42723">
    <property type="entry name" value="CHLOROPHYLL SYNTHASE"/>
    <property type="match status" value="1"/>
</dbReference>
<keyword evidence="3 5" id="KW-1133">Transmembrane helix</keyword>
<keyword evidence="7" id="KW-1185">Reference proteome</keyword>
<dbReference type="Proteomes" id="UP000193240">
    <property type="component" value="Unassembled WGS sequence"/>
</dbReference>
<dbReference type="GO" id="GO:0016765">
    <property type="term" value="F:transferase activity, transferring alkyl or aryl (other than methyl) groups"/>
    <property type="evidence" value="ECO:0007669"/>
    <property type="project" value="InterPro"/>
</dbReference>
<feature type="transmembrane region" description="Helical" evidence="5">
    <location>
        <begin position="292"/>
        <end position="310"/>
    </location>
</feature>
<evidence type="ECO:0000256" key="1">
    <source>
        <dbReference type="ARBA" id="ARBA00004141"/>
    </source>
</evidence>
<dbReference type="InParanoid" id="A0A1Y2LLJ9"/>
<dbReference type="CDD" id="cd13965">
    <property type="entry name" value="PT_UbiA_3"/>
    <property type="match status" value="1"/>
</dbReference>
<dbReference type="STRING" id="105696.A0A1Y2LLJ9"/>
<evidence type="ECO:0000256" key="5">
    <source>
        <dbReference type="SAM" id="Phobius"/>
    </source>
</evidence>
<evidence type="ECO:0000313" key="7">
    <source>
        <dbReference type="Proteomes" id="UP000193240"/>
    </source>
</evidence>
<dbReference type="AlphaFoldDB" id="A0A1Y2LLJ9"/>
<keyword evidence="2 5" id="KW-0812">Transmembrane</keyword>